<dbReference type="PANTHER" id="PTHR43649">
    <property type="entry name" value="ARABINOSE-BINDING PROTEIN-RELATED"/>
    <property type="match status" value="1"/>
</dbReference>
<proteinExistence type="inferred from homology"/>
<evidence type="ECO:0000256" key="4">
    <source>
        <dbReference type="ARBA" id="ARBA00022729"/>
    </source>
</evidence>
<name>A0A1F5AB69_9BACT</name>
<organism evidence="5 6">
    <name type="scientific">Candidatus Sediminicultor quintus</name>
    <dbReference type="NCBI Taxonomy" id="1797291"/>
    <lineage>
        <taxon>Bacteria</taxon>
        <taxon>Pseudomonadati</taxon>
        <taxon>Atribacterota</taxon>
        <taxon>Candidatus Phoenicimicrobiia</taxon>
        <taxon>Candidatus Pheonicimicrobiales</taxon>
        <taxon>Candidatus Phoenicimicrobiaceae</taxon>
        <taxon>Candidatus Sediminicultor</taxon>
    </lineage>
</organism>
<comment type="caution">
    <text evidence="5">The sequence shown here is derived from an EMBL/GenBank/DDBJ whole genome shotgun (WGS) entry which is preliminary data.</text>
</comment>
<dbReference type="InterPro" id="IPR050490">
    <property type="entry name" value="Bact_solute-bd_prot1"/>
</dbReference>
<comment type="subcellular location">
    <subcellularLocation>
        <location evidence="1">Periplasm</location>
    </subcellularLocation>
</comment>
<comment type="similarity">
    <text evidence="2">Belongs to the bacterial solute-binding protein 1 family.</text>
</comment>
<dbReference type="SUPFAM" id="SSF53850">
    <property type="entry name" value="Periplasmic binding protein-like II"/>
    <property type="match status" value="1"/>
</dbReference>
<dbReference type="GO" id="GO:0042597">
    <property type="term" value="C:periplasmic space"/>
    <property type="evidence" value="ECO:0007669"/>
    <property type="project" value="UniProtKB-SubCell"/>
</dbReference>
<evidence type="ECO:0000256" key="2">
    <source>
        <dbReference type="ARBA" id="ARBA00008520"/>
    </source>
</evidence>
<dbReference type="Gene3D" id="3.40.190.10">
    <property type="entry name" value="Periplasmic binding protein-like II"/>
    <property type="match status" value="2"/>
</dbReference>
<protein>
    <recommendedName>
        <fullName evidence="7">Sugar ABC transporter substrate-binding protein</fullName>
    </recommendedName>
</protein>
<reference evidence="5 6" key="1">
    <citation type="journal article" date="2016" name="Nat. Commun.">
        <title>Thousands of microbial genomes shed light on interconnected biogeochemical processes in an aquifer system.</title>
        <authorList>
            <person name="Anantharaman K."/>
            <person name="Brown C.T."/>
            <person name="Hug L.A."/>
            <person name="Sharon I."/>
            <person name="Castelle C.J."/>
            <person name="Probst A.J."/>
            <person name="Thomas B.C."/>
            <person name="Singh A."/>
            <person name="Wilkins M.J."/>
            <person name="Karaoz U."/>
            <person name="Brodie E.L."/>
            <person name="Williams K.H."/>
            <person name="Hubbard S.S."/>
            <person name="Banfield J.F."/>
        </authorList>
    </citation>
    <scope>NUCLEOTIDE SEQUENCE [LARGE SCALE GENOMIC DNA]</scope>
</reference>
<sequence length="477" mass="53351">MRKVYLFILVTSLLLVFSCSMLVQGQAKFNDVTITAFCDAGHNARPFEWYADEFAKAGIKVNVVTAPFANVYEKLKSEFIAGTGAYDLIVLFPMYLGEFAGMGYLKPLDEYAKKYDPRLDDIAEGFLKLYDYYGGKLYTLPYDGDVLSLYFRKDLFNDETEKSNFKKMYNKELASPETWDEVLDVAKFFTRKSGETLAGKVLDSDFYGFAFLAQRGGFAYAWWLAEFASRGGKYFDKDMNPMINTEEGVIALQRLVDILPYCPPDVLSYGYDELTNALILGRTAMCLQWPCNWKKGNDPAQSKIVGNLGVTHVPGVMKDGKLTYRAPMPCGRTLAVAKDSKNPEAAYYVAKLLSDDFSLADVSTPETGLDPFRKSHFNNPAAFSAFGPEKEAKEYLAAIANNLTYGFPDLSLPGTAQYLDVLEVYLGKAYTKELSPKEALDATAKEWNSITNSLGKANQIKIYNELLVGWKEVGLID</sequence>
<keyword evidence="3" id="KW-0813">Transport</keyword>
<evidence type="ECO:0000256" key="3">
    <source>
        <dbReference type="ARBA" id="ARBA00022448"/>
    </source>
</evidence>
<evidence type="ECO:0000313" key="5">
    <source>
        <dbReference type="EMBL" id="OGD15506.1"/>
    </source>
</evidence>
<dbReference type="InterPro" id="IPR006059">
    <property type="entry name" value="SBP"/>
</dbReference>
<accession>A0A1F5AB69</accession>
<dbReference type="Pfam" id="PF01547">
    <property type="entry name" value="SBP_bac_1"/>
    <property type="match status" value="1"/>
</dbReference>
<evidence type="ECO:0000256" key="1">
    <source>
        <dbReference type="ARBA" id="ARBA00004418"/>
    </source>
</evidence>
<evidence type="ECO:0000313" key="6">
    <source>
        <dbReference type="Proteomes" id="UP000177701"/>
    </source>
</evidence>
<dbReference type="AlphaFoldDB" id="A0A1F5AB69"/>
<dbReference type="PROSITE" id="PS51257">
    <property type="entry name" value="PROKAR_LIPOPROTEIN"/>
    <property type="match status" value="1"/>
</dbReference>
<gene>
    <name evidence="5" type="ORF">A2V47_01850</name>
</gene>
<dbReference type="EMBL" id="MEYH01000054">
    <property type="protein sequence ID" value="OGD15506.1"/>
    <property type="molecule type" value="Genomic_DNA"/>
</dbReference>
<keyword evidence="4" id="KW-0732">Signal</keyword>
<dbReference type="Proteomes" id="UP000177701">
    <property type="component" value="Unassembled WGS sequence"/>
</dbReference>
<dbReference type="STRING" id="1797291.A2V47_01850"/>
<dbReference type="PANTHER" id="PTHR43649:SF34">
    <property type="entry name" value="ABC TRANSPORTER PERIPLASMIC-BINDING PROTEIN YCJN-RELATED"/>
    <property type="match status" value="1"/>
</dbReference>
<evidence type="ECO:0008006" key="7">
    <source>
        <dbReference type="Google" id="ProtNLM"/>
    </source>
</evidence>